<dbReference type="Gene3D" id="1.10.150.310">
    <property type="entry name" value="Tex RuvX-like domain-like"/>
    <property type="match status" value="1"/>
</dbReference>
<dbReference type="InterPro" id="IPR044146">
    <property type="entry name" value="S1_Tex"/>
</dbReference>
<reference evidence="5 6" key="1">
    <citation type="submission" date="2023-04" db="EMBL/GenBank/DDBJ databases">
        <title>The genome sequence of Polyangium sorediatum DSM14670.</title>
        <authorList>
            <person name="Zhang X."/>
        </authorList>
    </citation>
    <scope>NUCLEOTIDE SEQUENCE [LARGE SCALE GENOMIC DNA]</scope>
    <source>
        <strain evidence="5 6">DSM 14670</strain>
    </source>
</reference>
<dbReference type="PANTHER" id="PTHR10724:SF10">
    <property type="entry name" value="S1 RNA-BINDING DOMAIN-CONTAINING PROTEIN 1"/>
    <property type="match status" value="1"/>
</dbReference>
<dbReference type="CDD" id="cd05685">
    <property type="entry name" value="S1_Tex"/>
    <property type="match status" value="1"/>
</dbReference>
<dbReference type="InterPro" id="IPR003029">
    <property type="entry name" value="S1_domain"/>
</dbReference>
<dbReference type="InterPro" id="IPR050437">
    <property type="entry name" value="Ribos_protein_bS1-like"/>
</dbReference>
<name>A0ABT6P8X5_9BACT</name>
<dbReference type="InterPro" id="IPR003583">
    <property type="entry name" value="Hlx-hairpin-Hlx_DNA-bd_motif"/>
</dbReference>
<feature type="region of interest" description="Disordered" evidence="3">
    <location>
        <begin position="727"/>
        <end position="788"/>
    </location>
</feature>
<dbReference type="InterPro" id="IPR012337">
    <property type="entry name" value="RNaseH-like_sf"/>
</dbReference>
<dbReference type="SUPFAM" id="SSF50249">
    <property type="entry name" value="Nucleic acid-binding proteins"/>
    <property type="match status" value="1"/>
</dbReference>
<evidence type="ECO:0000256" key="1">
    <source>
        <dbReference type="ARBA" id="ARBA00022763"/>
    </source>
</evidence>
<dbReference type="SUPFAM" id="SSF53098">
    <property type="entry name" value="Ribonuclease H-like"/>
    <property type="match status" value="1"/>
</dbReference>
<organism evidence="5 6">
    <name type="scientific">Polyangium sorediatum</name>
    <dbReference type="NCBI Taxonomy" id="889274"/>
    <lineage>
        <taxon>Bacteria</taxon>
        <taxon>Pseudomonadati</taxon>
        <taxon>Myxococcota</taxon>
        <taxon>Polyangia</taxon>
        <taxon>Polyangiales</taxon>
        <taxon>Polyangiaceae</taxon>
        <taxon>Polyangium</taxon>
    </lineage>
</organism>
<dbReference type="InterPro" id="IPR037027">
    <property type="entry name" value="YqgF/RNaseH-like_dom_sf"/>
</dbReference>
<dbReference type="Gene3D" id="3.30.420.140">
    <property type="entry name" value="YqgF/RNase H-like domain"/>
    <property type="match status" value="1"/>
</dbReference>
<keyword evidence="1" id="KW-0227">DNA damage</keyword>
<dbReference type="Pfam" id="PF17674">
    <property type="entry name" value="HHH_9"/>
    <property type="match status" value="1"/>
</dbReference>
<dbReference type="InterPro" id="IPR023319">
    <property type="entry name" value="Tex-like_HTH_dom_sf"/>
</dbReference>
<proteinExistence type="predicted"/>
<dbReference type="InterPro" id="IPR010994">
    <property type="entry name" value="RuvA_2-like"/>
</dbReference>
<evidence type="ECO:0000313" key="5">
    <source>
        <dbReference type="EMBL" id="MDI1436989.1"/>
    </source>
</evidence>
<dbReference type="Pfam" id="PF00575">
    <property type="entry name" value="S1"/>
    <property type="match status" value="1"/>
</dbReference>
<dbReference type="InterPro" id="IPR018974">
    <property type="entry name" value="Tex-like_N"/>
</dbReference>
<comment type="caution">
    <text evidence="5">The sequence shown here is derived from an EMBL/GenBank/DDBJ whole genome shotgun (WGS) entry which is preliminary data.</text>
</comment>
<dbReference type="EMBL" id="JARZHI010000101">
    <property type="protein sequence ID" value="MDI1436989.1"/>
    <property type="molecule type" value="Genomic_DNA"/>
</dbReference>
<dbReference type="InterPro" id="IPR006641">
    <property type="entry name" value="YqgF/RNaseH-like_dom"/>
</dbReference>
<dbReference type="SMART" id="SM00316">
    <property type="entry name" value="S1"/>
    <property type="match status" value="1"/>
</dbReference>
<dbReference type="InterPro" id="IPR032639">
    <property type="entry name" value="Tex_YqgF"/>
</dbReference>
<evidence type="ECO:0000313" key="6">
    <source>
        <dbReference type="Proteomes" id="UP001160301"/>
    </source>
</evidence>
<dbReference type="PROSITE" id="PS50126">
    <property type="entry name" value="S1"/>
    <property type="match status" value="1"/>
</dbReference>
<dbReference type="SMART" id="SM00278">
    <property type="entry name" value="HhH1"/>
    <property type="match status" value="2"/>
</dbReference>
<evidence type="ECO:0000259" key="4">
    <source>
        <dbReference type="PROSITE" id="PS50126"/>
    </source>
</evidence>
<dbReference type="Pfam" id="PF22706">
    <property type="entry name" value="Tex_central_region"/>
    <property type="match status" value="1"/>
</dbReference>
<dbReference type="RefSeq" id="WP_136971890.1">
    <property type="nucleotide sequence ID" value="NZ_JARZHI010000101.1"/>
</dbReference>
<evidence type="ECO:0000256" key="3">
    <source>
        <dbReference type="SAM" id="MobiDB-lite"/>
    </source>
</evidence>
<dbReference type="Gene3D" id="1.10.10.650">
    <property type="entry name" value="RuvA domain 2-like"/>
    <property type="match status" value="1"/>
</dbReference>
<dbReference type="PANTHER" id="PTHR10724">
    <property type="entry name" value="30S RIBOSOMAL PROTEIN S1"/>
    <property type="match status" value="1"/>
</dbReference>
<dbReference type="Pfam" id="PF16921">
    <property type="entry name" value="Tex_YqgF"/>
    <property type="match status" value="1"/>
</dbReference>
<dbReference type="SMART" id="SM00732">
    <property type="entry name" value="YqgFc"/>
    <property type="match status" value="1"/>
</dbReference>
<dbReference type="SUPFAM" id="SSF158832">
    <property type="entry name" value="Tex N-terminal region-like"/>
    <property type="match status" value="1"/>
</dbReference>
<dbReference type="Pfam" id="PF09371">
    <property type="entry name" value="Tex_N"/>
    <property type="match status" value="1"/>
</dbReference>
<gene>
    <name evidence="5" type="ORF">QHF89_46210</name>
</gene>
<feature type="compositionally biased region" description="Gly residues" evidence="3">
    <location>
        <begin position="746"/>
        <end position="768"/>
    </location>
</feature>
<dbReference type="InterPro" id="IPR055179">
    <property type="entry name" value="Tex-like_central_region"/>
</dbReference>
<sequence length="788" mass="85506">MTATTDPTTVSSPTFTLPAFDPVPTLSEELTLPRSGVSAVVKLLAEGATVPFIARYRKEATGGLDEVQIRAIEERRTYLVELDERRRQVLDEIGKQGKLTDELKKKIVGCTTKAELEDLYLPFKPKRRTRAIIAKERGLEPLADRIWSQAKDGSPDEEAKAFVDAAKEVPDVAAALAGARDICAERIAENADVRKLVREGYMQDGVIRVKKNEEHEGKATKFDTYATFEGPVAGMPSHRYLAIRRGEAEGILRASVDLDGERLFAPIGKMAGLDGGSPWAGELGKATSDAYKRLLAPSVQIDVRVELKQLSDRAAVEVFAQNLRELLLAAPFGTHAVLGIDPGQRTGCKCAVVDDTGKLLANETIYLVQGAEAEERGKRTIRDLCRKYGVSAVAVGNGTHGRETEQFVRDVLAAEGLKEIFCVPVSEAGASVYSASDVAREEFPDLDLTVRGAISIARRLQDPLAELVKVDPKSIGVGQYQHDVYQSLLARKLDEVVESCVNMVGVELNTASAPLLSRVAGIGPSLAKKIVSHRDQHGAFSSRKKLLDVAGLGPKTFEQCAGFLRIRGSEHPLDASAVHPERYALVEKIAEDLGVPVASLVGDTKLIGRVDPKKYIGGDVGEYTMNDILVELKKPGRDPRASFEPPKFRDDVRTMEDLKPGMELEGVVTNVTAFGAFVDVGVHQDGLVHVSQLADRFVKDPSEVVKVGDKLKVRVLEVDMVRKRISLTARKGERPQPGQQAQGPQQGRGGQGPQQGRGGPQQGKGGPQGKPQPQAKFTNNPFATLLKR</sequence>
<accession>A0ABT6P8X5</accession>
<dbReference type="SUPFAM" id="SSF47781">
    <property type="entry name" value="RuvA domain 2-like"/>
    <property type="match status" value="2"/>
</dbReference>
<dbReference type="InterPro" id="IPR041692">
    <property type="entry name" value="HHH_9"/>
</dbReference>
<dbReference type="Pfam" id="PF12836">
    <property type="entry name" value="HHH_3"/>
    <property type="match status" value="1"/>
</dbReference>
<protein>
    <submittedName>
        <fullName evidence="5">Tex family protein</fullName>
    </submittedName>
</protein>
<feature type="compositionally biased region" description="Low complexity" evidence="3">
    <location>
        <begin position="735"/>
        <end position="745"/>
    </location>
</feature>
<feature type="domain" description="S1 motif" evidence="4">
    <location>
        <begin position="661"/>
        <end position="730"/>
    </location>
</feature>
<dbReference type="Proteomes" id="UP001160301">
    <property type="component" value="Unassembled WGS sequence"/>
</dbReference>
<keyword evidence="2" id="KW-0234">DNA repair</keyword>
<keyword evidence="6" id="KW-1185">Reference proteome</keyword>
<dbReference type="Gene3D" id="1.10.3500.10">
    <property type="entry name" value="Tex N-terminal region-like"/>
    <property type="match status" value="1"/>
</dbReference>
<dbReference type="InterPro" id="IPR012340">
    <property type="entry name" value="NA-bd_OB-fold"/>
</dbReference>
<dbReference type="Gene3D" id="2.40.50.140">
    <property type="entry name" value="Nucleic acid-binding proteins"/>
    <property type="match status" value="1"/>
</dbReference>
<evidence type="ECO:0000256" key="2">
    <source>
        <dbReference type="ARBA" id="ARBA00023204"/>
    </source>
</evidence>
<dbReference type="InterPro" id="IPR023323">
    <property type="entry name" value="Tex-like_dom_sf"/>
</dbReference>